<dbReference type="SUPFAM" id="SSF47616">
    <property type="entry name" value="GST C-terminal domain-like"/>
    <property type="match status" value="1"/>
</dbReference>
<dbReference type="PANTHER" id="PTHR11260:SF695">
    <property type="entry name" value="GLUTATHIONE TRANSFERASE"/>
    <property type="match status" value="1"/>
</dbReference>
<keyword evidence="1" id="KW-0963">Cytoplasm</keyword>
<dbReference type="PANTHER" id="PTHR11260">
    <property type="entry name" value="GLUTATHIONE S-TRANSFERASE, GST, SUPERFAMILY, GST DOMAIN CONTAINING"/>
    <property type="match status" value="1"/>
</dbReference>
<name>A0AA86T453_9FABA</name>
<dbReference type="CDD" id="cd03185">
    <property type="entry name" value="GST_C_Tau"/>
    <property type="match status" value="1"/>
</dbReference>
<dbReference type="InterPro" id="IPR036249">
    <property type="entry name" value="Thioredoxin-like_sf"/>
</dbReference>
<feature type="domain" description="GST N-terminal" evidence="2">
    <location>
        <begin position="1"/>
        <end position="40"/>
    </location>
</feature>
<comment type="similarity">
    <text evidence="1">Belongs to the GST superfamily.</text>
</comment>
<dbReference type="InterPro" id="IPR036282">
    <property type="entry name" value="Glutathione-S-Trfase_C_sf"/>
</dbReference>
<comment type="catalytic activity">
    <reaction evidence="1">
        <text>RX + glutathione = an S-substituted glutathione + a halide anion + H(+)</text>
        <dbReference type="Rhea" id="RHEA:16437"/>
        <dbReference type="ChEBI" id="CHEBI:15378"/>
        <dbReference type="ChEBI" id="CHEBI:16042"/>
        <dbReference type="ChEBI" id="CHEBI:17792"/>
        <dbReference type="ChEBI" id="CHEBI:57925"/>
        <dbReference type="ChEBI" id="CHEBI:90779"/>
        <dbReference type="EC" id="2.5.1.18"/>
    </reaction>
</comment>
<dbReference type="InterPro" id="IPR004045">
    <property type="entry name" value="Glutathione_S-Trfase_N"/>
</dbReference>
<organism evidence="3 4">
    <name type="scientific">Sphenostylis stenocarpa</name>
    <dbReference type="NCBI Taxonomy" id="92480"/>
    <lineage>
        <taxon>Eukaryota</taxon>
        <taxon>Viridiplantae</taxon>
        <taxon>Streptophyta</taxon>
        <taxon>Embryophyta</taxon>
        <taxon>Tracheophyta</taxon>
        <taxon>Spermatophyta</taxon>
        <taxon>Magnoliopsida</taxon>
        <taxon>eudicotyledons</taxon>
        <taxon>Gunneridae</taxon>
        <taxon>Pentapetalae</taxon>
        <taxon>rosids</taxon>
        <taxon>fabids</taxon>
        <taxon>Fabales</taxon>
        <taxon>Fabaceae</taxon>
        <taxon>Papilionoideae</taxon>
        <taxon>50 kb inversion clade</taxon>
        <taxon>NPAAA clade</taxon>
        <taxon>indigoferoid/millettioid clade</taxon>
        <taxon>Phaseoleae</taxon>
        <taxon>Sphenostylis</taxon>
    </lineage>
</organism>
<proteinExistence type="inferred from homology"/>
<dbReference type="Gramene" id="rna-AYBTSS11_LOCUS26125">
    <property type="protein sequence ID" value="CAJ1974058.1"/>
    <property type="gene ID" value="gene-AYBTSS11_LOCUS26125"/>
</dbReference>
<comment type="subcellular location">
    <subcellularLocation>
        <location evidence="1">Cytoplasm</location>
        <location evidence="1">Cytosol</location>
    </subcellularLocation>
</comment>
<sequence>MLLQYNPVYKKEPVLVHDGKPLAESLVILEYIDETWKQNPLLPDDPYEKAKARFWSSYVDEKKAAQDAREILKTLEVEEIVGINLIDKVLMTKLDSWFDDFLEVPVIKECMPPRDKLLNHNKAFHRILTSAST</sequence>
<accession>A0AA86T453</accession>
<dbReference type="InterPro" id="IPR045073">
    <property type="entry name" value="Omega/Tau-like"/>
</dbReference>
<evidence type="ECO:0000313" key="4">
    <source>
        <dbReference type="Proteomes" id="UP001189624"/>
    </source>
</evidence>
<dbReference type="InterPro" id="IPR045074">
    <property type="entry name" value="GST_C_Tau"/>
</dbReference>
<comment type="function">
    <text evidence="1">Is involved in the conjugation of reduced glutathione to a wide number of exogenous and endogenous hydrophobic electrophiles.</text>
</comment>
<dbReference type="SUPFAM" id="SSF52833">
    <property type="entry name" value="Thioredoxin-like"/>
    <property type="match status" value="1"/>
</dbReference>
<dbReference type="EMBL" id="OY731406">
    <property type="protein sequence ID" value="CAJ1974058.1"/>
    <property type="molecule type" value="Genomic_DNA"/>
</dbReference>
<dbReference type="GO" id="GO:0006749">
    <property type="term" value="P:glutathione metabolic process"/>
    <property type="evidence" value="ECO:0007669"/>
    <property type="project" value="InterPro"/>
</dbReference>
<dbReference type="Pfam" id="PF02798">
    <property type="entry name" value="GST_N"/>
    <property type="match status" value="1"/>
</dbReference>
<dbReference type="PROSITE" id="PS50404">
    <property type="entry name" value="GST_NTER"/>
    <property type="match status" value="1"/>
</dbReference>
<protein>
    <recommendedName>
        <fullName evidence="1">Glutathione S-transferase</fullName>
        <ecNumber evidence="1">2.5.1.18</ecNumber>
    </recommendedName>
</protein>
<gene>
    <name evidence="3" type="ORF">AYBTSS11_LOCUS26125</name>
</gene>
<dbReference type="GO" id="GO:0005829">
    <property type="term" value="C:cytosol"/>
    <property type="evidence" value="ECO:0007669"/>
    <property type="project" value="UniProtKB-SubCell"/>
</dbReference>
<dbReference type="Proteomes" id="UP001189624">
    <property type="component" value="Chromosome 9"/>
</dbReference>
<dbReference type="EC" id="2.5.1.18" evidence="1"/>
<dbReference type="Gene3D" id="3.40.30.10">
    <property type="entry name" value="Glutaredoxin"/>
    <property type="match status" value="1"/>
</dbReference>
<dbReference type="Gene3D" id="1.20.1050.10">
    <property type="match status" value="2"/>
</dbReference>
<dbReference type="AlphaFoldDB" id="A0AA86T453"/>
<keyword evidence="1" id="KW-0808">Transferase</keyword>
<evidence type="ECO:0000313" key="3">
    <source>
        <dbReference type="EMBL" id="CAJ1974058.1"/>
    </source>
</evidence>
<keyword evidence="4" id="KW-1185">Reference proteome</keyword>
<evidence type="ECO:0000259" key="2">
    <source>
        <dbReference type="PROSITE" id="PS50404"/>
    </source>
</evidence>
<reference evidence="3" key="1">
    <citation type="submission" date="2023-10" db="EMBL/GenBank/DDBJ databases">
        <authorList>
            <person name="Domelevo Entfellner J.-B."/>
        </authorList>
    </citation>
    <scope>NUCLEOTIDE SEQUENCE</scope>
</reference>
<dbReference type="GO" id="GO:0004364">
    <property type="term" value="F:glutathione transferase activity"/>
    <property type="evidence" value="ECO:0007669"/>
    <property type="project" value="UniProtKB-UniRule"/>
</dbReference>
<evidence type="ECO:0000256" key="1">
    <source>
        <dbReference type="RuleBase" id="RU369102"/>
    </source>
</evidence>